<dbReference type="EMBL" id="QCYK01000002">
    <property type="protein sequence ID" value="PUZ25024.1"/>
    <property type="molecule type" value="Genomic_DNA"/>
</dbReference>
<dbReference type="Proteomes" id="UP000244450">
    <property type="component" value="Unassembled WGS sequence"/>
</dbReference>
<gene>
    <name evidence="1" type="ORF">DCC81_11970</name>
</gene>
<name>A0A2T7BFH4_9BACT</name>
<keyword evidence="2" id="KW-1185">Reference proteome</keyword>
<evidence type="ECO:0000313" key="1">
    <source>
        <dbReference type="EMBL" id="PUZ25024.1"/>
    </source>
</evidence>
<reference evidence="1 2" key="1">
    <citation type="submission" date="2018-04" db="EMBL/GenBank/DDBJ databases">
        <title>Chitinophaga fuyangensis sp. nov., isolated from soil in a chemical factory.</title>
        <authorList>
            <person name="Chen K."/>
        </authorList>
    </citation>
    <scope>NUCLEOTIDE SEQUENCE [LARGE SCALE GENOMIC DNA]</scope>
    <source>
        <strain evidence="1 2">LY-1</strain>
    </source>
</reference>
<evidence type="ECO:0008006" key="3">
    <source>
        <dbReference type="Google" id="ProtNLM"/>
    </source>
</evidence>
<sequence length="492" mass="55494">MLTDILRGAIFQDSQYTLTLPDKDDNDYIWGNNFQGMNLITYMSEVVLPGIIEDPNGYIVRMPSKPYFDQTADRLEIMILFVNSKNIVYDGPEDLVFKHGDWGYWLTPGAIFRFDKVDGGQYRVDPRGYFATMLGHLPASIAGGLWNNDGYYDSYYDKAIPTANEYISSFSAEQLVDKEASHPYITQIADDCKECHGSGEVNWPGENGEPPRLRACPKCKGEGLTSNNPADRLKVPFSDWEKLKDGGTVLNNPDTNINKYHNDKNGKIMSDILRALNLLNIDAAQSGNAKAIDQEKLYMFISTVSNKLFDTILFPTISDIIAFRNVRATGDGKTMPYVYDFTLIKPSQFQIKTAADLLDELINSTKGNIPGFIRKRQITEYVDKRFAGDDVFQKKTQVIEQLDDLFVYTEDEQLTMITTGKVQKTDLIFSRNLPSILDEISREKGTRYFKNASIDDLKALVDAKMKPLLVVKNFAVLDGNGNPTDVQNQPNN</sequence>
<accession>A0A2T7BFH4</accession>
<proteinExistence type="predicted"/>
<evidence type="ECO:0000313" key="2">
    <source>
        <dbReference type="Proteomes" id="UP000244450"/>
    </source>
</evidence>
<organism evidence="1 2">
    <name type="scientific">Chitinophaga parva</name>
    <dbReference type="NCBI Taxonomy" id="2169414"/>
    <lineage>
        <taxon>Bacteria</taxon>
        <taxon>Pseudomonadati</taxon>
        <taxon>Bacteroidota</taxon>
        <taxon>Chitinophagia</taxon>
        <taxon>Chitinophagales</taxon>
        <taxon>Chitinophagaceae</taxon>
        <taxon>Chitinophaga</taxon>
    </lineage>
</organism>
<dbReference type="AlphaFoldDB" id="A0A2T7BFH4"/>
<comment type="caution">
    <text evidence="1">The sequence shown here is derived from an EMBL/GenBank/DDBJ whole genome shotgun (WGS) entry which is preliminary data.</text>
</comment>
<protein>
    <recommendedName>
        <fullName evidence="3">Phage portal protein</fullName>
    </recommendedName>
</protein>